<organism evidence="1 2">
    <name type="scientific">Termitidicoccus mucosus</name>
    <dbReference type="NCBI Taxonomy" id="1184151"/>
    <lineage>
        <taxon>Bacteria</taxon>
        <taxon>Pseudomonadati</taxon>
        <taxon>Verrucomicrobiota</taxon>
        <taxon>Opitutia</taxon>
        <taxon>Opitutales</taxon>
        <taxon>Opitutaceae</taxon>
        <taxon>Termitidicoccus</taxon>
    </lineage>
</organism>
<sequence length="213" mass="24297">MENRHDTGNMRAGPATPGTTAFAVLRMELVRTSLYDQVWARATLRAACQDVLAQPVGSVREQRQMDSIAARQEKFLEQLGWELETRAYRLGAVLRARVYSSRAPVKFIRMMQPRDRIVCLALLCVLEPMLLQAIASGTEIPCQSAERMQEGLEAIRAAFESGRHVVLEGDYDTRNWLWDLHRLVARQLKDAAVLDLIKRLLRAPLIEALRWEE</sequence>
<name>A0A178ILZ6_9BACT</name>
<evidence type="ECO:0000313" key="1">
    <source>
        <dbReference type="EMBL" id="OAM90096.1"/>
    </source>
</evidence>
<dbReference type="Proteomes" id="UP000078486">
    <property type="component" value="Unassembled WGS sequence"/>
</dbReference>
<dbReference type="STRING" id="1184151.AW736_09980"/>
<reference evidence="1 2" key="1">
    <citation type="submission" date="2016-01" db="EMBL/GenBank/DDBJ databases">
        <title>High potential of lignocellulose degradation of a new Verrucomicrobia species.</title>
        <authorList>
            <person name="Wang Y."/>
            <person name="Shi Y."/>
            <person name="Qiu Z."/>
            <person name="Liu S."/>
            <person name="Yang H."/>
        </authorList>
    </citation>
    <scope>NUCLEOTIDE SEQUENCE [LARGE SCALE GENOMIC DNA]</scope>
    <source>
        <strain evidence="1 2">TSB47</strain>
    </source>
</reference>
<dbReference type="RefSeq" id="WP_068770126.1">
    <property type="nucleotide sequence ID" value="NZ_CP109796.1"/>
</dbReference>
<proteinExistence type="predicted"/>
<evidence type="ECO:0000313" key="2">
    <source>
        <dbReference type="Proteomes" id="UP000078486"/>
    </source>
</evidence>
<keyword evidence="2" id="KW-1185">Reference proteome</keyword>
<comment type="caution">
    <text evidence="1">The sequence shown here is derived from an EMBL/GenBank/DDBJ whole genome shotgun (WGS) entry which is preliminary data.</text>
</comment>
<accession>A0A178ILZ6</accession>
<dbReference type="AlphaFoldDB" id="A0A178ILZ6"/>
<protein>
    <submittedName>
        <fullName evidence="1">Uncharacterized protein</fullName>
    </submittedName>
</protein>
<dbReference type="EMBL" id="LRRQ01000075">
    <property type="protein sequence ID" value="OAM90096.1"/>
    <property type="molecule type" value="Genomic_DNA"/>
</dbReference>
<gene>
    <name evidence="1" type="ORF">AW736_09980</name>
</gene>